<protein>
    <submittedName>
        <fullName evidence="1">Uncharacterized protein</fullName>
    </submittedName>
</protein>
<accession>A0A382RGQ2</accession>
<gene>
    <name evidence="1" type="ORF">METZ01_LOCUS349670</name>
</gene>
<dbReference type="EMBL" id="UINC01121559">
    <property type="protein sequence ID" value="SVC96816.1"/>
    <property type="molecule type" value="Genomic_DNA"/>
</dbReference>
<name>A0A382RGQ2_9ZZZZ</name>
<dbReference type="PROSITE" id="PS51257">
    <property type="entry name" value="PROKAR_LIPOPROTEIN"/>
    <property type="match status" value="1"/>
</dbReference>
<reference evidence="1" key="1">
    <citation type="submission" date="2018-05" db="EMBL/GenBank/DDBJ databases">
        <authorList>
            <person name="Lanie J.A."/>
            <person name="Ng W.-L."/>
            <person name="Kazmierczak K.M."/>
            <person name="Andrzejewski T.M."/>
            <person name="Davidsen T.M."/>
            <person name="Wayne K.J."/>
            <person name="Tettelin H."/>
            <person name="Glass J.I."/>
            <person name="Rusch D."/>
            <person name="Podicherti R."/>
            <person name="Tsui H.-C.T."/>
            <person name="Winkler M.E."/>
        </authorList>
    </citation>
    <scope>NUCLEOTIDE SEQUENCE</scope>
</reference>
<sequence>MNRAIGAWGVAFWCVVITSCATDPEDLVEDLGH</sequence>
<evidence type="ECO:0000313" key="1">
    <source>
        <dbReference type="EMBL" id="SVC96816.1"/>
    </source>
</evidence>
<dbReference type="AlphaFoldDB" id="A0A382RGQ2"/>
<organism evidence="1">
    <name type="scientific">marine metagenome</name>
    <dbReference type="NCBI Taxonomy" id="408172"/>
    <lineage>
        <taxon>unclassified sequences</taxon>
        <taxon>metagenomes</taxon>
        <taxon>ecological metagenomes</taxon>
    </lineage>
</organism>
<proteinExistence type="predicted"/>
<feature type="non-terminal residue" evidence="1">
    <location>
        <position position="33"/>
    </location>
</feature>